<evidence type="ECO:0000313" key="3">
    <source>
        <dbReference type="Proteomes" id="UP000483820"/>
    </source>
</evidence>
<dbReference type="Proteomes" id="UP000483820">
    <property type="component" value="Chromosome I"/>
</dbReference>
<accession>A0A6A5HYV6</accession>
<dbReference type="RefSeq" id="XP_003097352.2">
    <property type="nucleotide sequence ID" value="XM_003097304.2"/>
</dbReference>
<reference evidence="2 3" key="1">
    <citation type="submission" date="2019-12" db="EMBL/GenBank/DDBJ databases">
        <title>Chromosome-level assembly of the Caenorhabditis remanei genome.</title>
        <authorList>
            <person name="Teterina A.A."/>
            <person name="Willis J.H."/>
            <person name="Phillips P.C."/>
        </authorList>
    </citation>
    <scope>NUCLEOTIDE SEQUENCE [LARGE SCALE GENOMIC DNA]</scope>
    <source>
        <strain evidence="2 3">PX506</strain>
        <tissue evidence="2">Whole organism</tissue>
    </source>
</reference>
<dbReference type="CTD" id="9806972"/>
<feature type="transmembrane region" description="Helical" evidence="1">
    <location>
        <begin position="186"/>
        <end position="206"/>
    </location>
</feature>
<dbReference type="EMBL" id="WUAV01000001">
    <property type="protein sequence ID" value="KAF1771582.1"/>
    <property type="molecule type" value="Genomic_DNA"/>
</dbReference>
<feature type="transmembrane region" description="Helical" evidence="1">
    <location>
        <begin position="128"/>
        <end position="148"/>
    </location>
</feature>
<evidence type="ECO:0000313" key="2">
    <source>
        <dbReference type="EMBL" id="KAF1771582.1"/>
    </source>
</evidence>
<name>A0A6A5HYV6_CAERE</name>
<proteinExistence type="predicted"/>
<gene>
    <name evidence="2" type="ORF">GCK72_003409</name>
</gene>
<organism evidence="2 3">
    <name type="scientific">Caenorhabditis remanei</name>
    <name type="common">Caenorhabditis vulgaris</name>
    <dbReference type="NCBI Taxonomy" id="31234"/>
    <lineage>
        <taxon>Eukaryota</taxon>
        <taxon>Metazoa</taxon>
        <taxon>Ecdysozoa</taxon>
        <taxon>Nematoda</taxon>
        <taxon>Chromadorea</taxon>
        <taxon>Rhabditida</taxon>
        <taxon>Rhabditina</taxon>
        <taxon>Rhabditomorpha</taxon>
        <taxon>Rhabditoidea</taxon>
        <taxon>Rhabditidae</taxon>
        <taxon>Peloderinae</taxon>
        <taxon>Caenorhabditis</taxon>
    </lineage>
</organism>
<protein>
    <submittedName>
        <fullName evidence="2">Uncharacterized protein</fullName>
    </submittedName>
</protein>
<dbReference type="GeneID" id="9806972"/>
<keyword evidence="1" id="KW-0812">Transmembrane</keyword>
<sequence>MPDPMFFTTYLLYFGLYDIYYNTDTKLNDLESSEAQKWLVKWILKNILIIAYFRPGLPPQWVINDNTLLKYGSAGLALTTVWIPCVKNSPMLTILLMILHVICFVIGPFNTFRRFLRGGYRQYSRIDLLNYLLLMIGVFGKQASAHFFTVSVTPIDFTESHSKQFTKFLGCCFVPQTAFEFDSAHLLIPLMLIHAFCLVIGPFHTYFQFIRAYRQDHYLIEVILSFPFWTFTGNQSFHPPFERRDEKLTAMDYMSHFLNPQTPQETALFESVAALLLFLVSFIPSEEDAHRVAMLCILWNLGAFAMFLKPFFE</sequence>
<comment type="caution">
    <text evidence="2">The sequence shown here is derived from an EMBL/GenBank/DDBJ whole genome shotgun (WGS) entry which is preliminary data.</text>
</comment>
<dbReference type="AlphaFoldDB" id="A0A6A5HYV6"/>
<keyword evidence="1" id="KW-0472">Membrane</keyword>
<feature type="transmembrane region" description="Helical" evidence="1">
    <location>
        <begin position="89"/>
        <end position="107"/>
    </location>
</feature>
<dbReference type="KEGG" id="crq:GCK72_003409"/>
<keyword evidence="1" id="KW-1133">Transmembrane helix</keyword>
<evidence type="ECO:0000256" key="1">
    <source>
        <dbReference type="SAM" id="Phobius"/>
    </source>
</evidence>